<sequence>MEKPYKLSACLYGHSLDVRCLAVTSSNAILSGSRDKSARFWKPNGFNTSYNEIISYKDQKNFVASIIYLEATNEFPEGLVITGGNDSQILIYKSSEPFAMCTIKEHSNTVSCLAKGLLPNSFVSGSWDTTAKYWIMKEDSQFQTSVVTFKGHSAAIWSVIQLQDSRIVTASADKNICFWNLEGRILQTLFGHTDCVRGLCDIPEANVFVSVANDASIKIWSYSGENLDTYYGHTNYIYSVSRFKSSNSNSFVTSGEDRTVRIWKDGVNTQTFQLPAQSVWSVATLNNGDIVTGSSDGIIRIFTQEESRNADPATLAKFEEEVATLNEQNNQEIGGYKVSDLPGKEALYEPGKREGQMKMIREPGGVVAYTWVVDGENGHWQKVGDVLGEKKETGNEEKTMFEGKYYDYVFSIDVEDGKPALKLPFNKGDDPYKSAQTFLEKNMLPSVYLEQIVDFILKNSNQQYTPAVNSDYVDPFTGGSRYTPMGNNVSQFQGANLDPFTGGSSYSTSASAPMNIEISSGTNADPFTSSMSYTTENSQVKSTYFPQKQYLSFDMGDANIILNKLKEFNRKIGDGSNTIDENHLEEFVTLCKRYPNNPDVFDILFKLLKWPEDMIFPVLDVVRMAVRHQQNNDVIAALSSEMLMDRLKYFISERCTVANNTIVALRTLSNLCLHSSGEGLIFENRFDIVENITALGTLNKNAQVALSTLLLNLAVLSQKKNDDLGITVLADVIQDIMCKLSDPESQFRTYVALGTLLISNLVECKEIRMKLKTNANFVGKLDDHITTCNNEIERKRTECAKDIKKIL</sequence>
<accession>A0AAW1V861</accession>
<evidence type="ECO:0000313" key="11">
    <source>
        <dbReference type="EMBL" id="KAK9889755.1"/>
    </source>
</evidence>
<dbReference type="Pfam" id="PF09070">
    <property type="entry name" value="PFU"/>
    <property type="match status" value="1"/>
</dbReference>
<evidence type="ECO:0000313" key="12">
    <source>
        <dbReference type="Proteomes" id="UP001431783"/>
    </source>
</evidence>
<keyword evidence="4" id="KW-0963">Cytoplasm</keyword>
<evidence type="ECO:0000256" key="3">
    <source>
        <dbReference type="ARBA" id="ARBA00008495"/>
    </source>
</evidence>
<feature type="domain" description="PFU" evidence="9">
    <location>
        <begin position="372"/>
        <end position="470"/>
    </location>
</feature>
<dbReference type="InterPro" id="IPR015943">
    <property type="entry name" value="WD40/YVTN_repeat-like_dom_sf"/>
</dbReference>
<keyword evidence="5 8" id="KW-0853">WD repeat</keyword>
<evidence type="ECO:0000256" key="4">
    <source>
        <dbReference type="ARBA" id="ARBA00022490"/>
    </source>
</evidence>
<organism evidence="11 12">
    <name type="scientific">Henosepilachna vigintioctopunctata</name>
    <dbReference type="NCBI Taxonomy" id="420089"/>
    <lineage>
        <taxon>Eukaryota</taxon>
        <taxon>Metazoa</taxon>
        <taxon>Ecdysozoa</taxon>
        <taxon>Arthropoda</taxon>
        <taxon>Hexapoda</taxon>
        <taxon>Insecta</taxon>
        <taxon>Pterygota</taxon>
        <taxon>Neoptera</taxon>
        <taxon>Endopterygota</taxon>
        <taxon>Coleoptera</taxon>
        <taxon>Polyphaga</taxon>
        <taxon>Cucujiformia</taxon>
        <taxon>Coccinelloidea</taxon>
        <taxon>Coccinellidae</taxon>
        <taxon>Epilachninae</taxon>
        <taxon>Epilachnini</taxon>
        <taxon>Henosepilachna</taxon>
    </lineage>
</organism>
<comment type="similarity">
    <text evidence="3">Belongs to the WD repeat PLAP family.</text>
</comment>
<dbReference type="InterPro" id="IPR015155">
    <property type="entry name" value="PFU"/>
</dbReference>
<evidence type="ECO:0000256" key="2">
    <source>
        <dbReference type="ARBA" id="ARBA00004496"/>
    </source>
</evidence>
<dbReference type="Pfam" id="PF00400">
    <property type="entry name" value="WD40"/>
    <property type="match status" value="6"/>
</dbReference>
<dbReference type="GO" id="GO:0010992">
    <property type="term" value="P:ubiquitin recycling"/>
    <property type="evidence" value="ECO:0007669"/>
    <property type="project" value="TreeGrafter"/>
</dbReference>
<evidence type="ECO:0000256" key="1">
    <source>
        <dbReference type="ARBA" id="ARBA00004123"/>
    </source>
</evidence>
<dbReference type="SUPFAM" id="SSF50978">
    <property type="entry name" value="WD40 repeat-like"/>
    <property type="match status" value="1"/>
</dbReference>
<proteinExistence type="inferred from homology"/>
<dbReference type="Proteomes" id="UP001431783">
    <property type="component" value="Unassembled WGS sequence"/>
</dbReference>
<dbReference type="SMART" id="SM00320">
    <property type="entry name" value="WD40"/>
    <property type="match status" value="7"/>
</dbReference>
<feature type="domain" description="PUL" evidence="10">
    <location>
        <begin position="543"/>
        <end position="806"/>
    </location>
</feature>
<dbReference type="PROSITE" id="PS50294">
    <property type="entry name" value="WD_REPEATS_REGION"/>
    <property type="match status" value="2"/>
</dbReference>
<dbReference type="InterPro" id="IPR001680">
    <property type="entry name" value="WD40_rpt"/>
</dbReference>
<keyword evidence="6" id="KW-0677">Repeat</keyword>
<comment type="subcellular location">
    <subcellularLocation>
        <location evidence="2">Cytoplasm</location>
    </subcellularLocation>
    <subcellularLocation>
        <location evidence="1">Nucleus</location>
    </subcellularLocation>
</comment>
<dbReference type="InterPro" id="IPR013535">
    <property type="entry name" value="PUL_dom"/>
</dbReference>
<gene>
    <name evidence="11" type="ORF">WA026_007136</name>
</gene>
<dbReference type="Pfam" id="PF08324">
    <property type="entry name" value="PUL"/>
    <property type="match status" value="1"/>
</dbReference>
<comment type="caution">
    <text evidence="11">The sequence shown here is derived from an EMBL/GenBank/DDBJ whole genome shotgun (WGS) entry which is preliminary data.</text>
</comment>
<dbReference type="PROSITE" id="PS00678">
    <property type="entry name" value="WD_REPEATS_1"/>
    <property type="match status" value="1"/>
</dbReference>
<dbReference type="InterPro" id="IPR011989">
    <property type="entry name" value="ARM-like"/>
</dbReference>
<evidence type="ECO:0000259" key="9">
    <source>
        <dbReference type="PROSITE" id="PS51394"/>
    </source>
</evidence>
<feature type="repeat" description="WD" evidence="8">
    <location>
        <begin position="189"/>
        <end position="221"/>
    </location>
</feature>
<dbReference type="GO" id="GO:0043161">
    <property type="term" value="P:proteasome-mediated ubiquitin-dependent protein catabolic process"/>
    <property type="evidence" value="ECO:0007669"/>
    <property type="project" value="TreeGrafter"/>
</dbReference>
<dbReference type="PROSITE" id="PS51394">
    <property type="entry name" value="PFU"/>
    <property type="match status" value="1"/>
</dbReference>
<dbReference type="InterPro" id="IPR036322">
    <property type="entry name" value="WD40_repeat_dom_sf"/>
</dbReference>
<dbReference type="InterPro" id="IPR038122">
    <property type="entry name" value="PFU_sf"/>
</dbReference>
<dbReference type="PANTHER" id="PTHR19849:SF0">
    <property type="entry name" value="PHOSPHOLIPASE A-2-ACTIVATING PROTEIN"/>
    <property type="match status" value="1"/>
</dbReference>
<protein>
    <recommendedName>
        <fullName evidence="13">Phospholipase A-2-activating protein</fullName>
    </recommendedName>
</protein>
<dbReference type="InterPro" id="IPR019775">
    <property type="entry name" value="WD40_repeat_CS"/>
</dbReference>
<dbReference type="GO" id="GO:0005634">
    <property type="term" value="C:nucleus"/>
    <property type="evidence" value="ECO:0007669"/>
    <property type="project" value="UniProtKB-SubCell"/>
</dbReference>
<evidence type="ECO:0000256" key="6">
    <source>
        <dbReference type="ARBA" id="ARBA00022737"/>
    </source>
</evidence>
<reference evidence="11 12" key="1">
    <citation type="submission" date="2023-03" db="EMBL/GenBank/DDBJ databases">
        <title>Genome insight into feeding habits of ladybird beetles.</title>
        <authorList>
            <person name="Li H.-S."/>
            <person name="Huang Y.-H."/>
            <person name="Pang H."/>
        </authorList>
    </citation>
    <scope>NUCLEOTIDE SEQUENCE [LARGE SCALE GENOMIC DNA]</scope>
    <source>
        <strain evidence="11">SYSU_2023b</strain>
        <tissue evidence="11">Whole body</tissue>
    </source>
</reference>
<dbReference type="Gene3D" id="1.25.10.10">
    <property type="entry name" value="Leucine-rich Repeat Variant"/>
    <property type="match status" value="1"/>
</dbReference>
<dbReference type="PROSITE" id="PS50082">
    <property type="entry name" value="WD_REPEATS_2"/>
    <property type="match status" value="5"/>
</dbReference>
<feature type="repeat" description="WD" evidence="8">
    <location>
        <begin position="103"/>
        <end position="144"/>
    </location>
</feature>
<dbReference type="Gene3D" id="2.130.10.10">
    <property type="entry name" value="YVTN repeat-like/Quinoprotein amine dehydrogenase"/>
    <property type="match status" value="1"/>
</dbReference>
<dbReference type="CDD" id="cd00200">
    <property type="entry name" value="WD40"/>
    <property type="match status" value="1"/>
</dbReference>
<keyword evidence="7" id="KW-0539">Nucleus</keyword>
<feature type="repeat" description="WD" evidence="8">
    <location>
        <begin position="149"/>
        <end position="182"/>
    </location>
</feature>
<dbReference type="Gene3D" id="3.10.20.870">
    <property type="entry name" value="PFU (PLAA family ubiquitin binding), C-terminal domain"/>
    <property type="match status" value="1"/>
</dbReference>
<dbReference type="EMBL" id="JARQZJ010000123">
    <property type="protein sequence ID" value="KAK9889755.1"/>
    <property type="molecule type" value="Genomic_DNA"/>
</dbReference>
<dbReference type="GO" id="GO:0043130">
    <property type="term" value="F:ubiquitin binding"/>
    <property type="evidence" value="ECO:0007669"/>
    <property type="project" value="TreeGrafter"/>
</dbReference>
<evidence type="ECO:0000256" key="8">
    <source>
        <dbReference type="PROSITE-ProRule" id="PRU00221"/>
    </source>
</evidence>
<keyword evidence="12" id="KW-1185">Reference proteome</keyword>
<feature type="repeat" description="WD" evidence="8">
    <location>
        <begin position="230"/>
        <end position="264"/>
    </location>
</feature>
<dbReference type="PROSITE" id="PS51396">
    <property type="entry name" value="PUL"/>
    <property type="match status" value="1"/>
</dbReference>
<evidence type="ECO:0000259" key="10">
    <source>
        <dbReference type="PROSITE" id="PS51396"/>
    </source>
</evidence>
<dbReference type="GO" id="GO:0005737">
    <property type="term" value="C:cytoplasm"/>
    <property type="evidence" value="ECO:0007669"/>
    <property type="project" value="UniProtKB-SubCell"/>
</dbReference>
<dbReference type="FunFam" id="2.130.10.10:FF:000175">
    <property type="entry name" value="Phospholipase A-2-activating protein"/>
    <property type="match status" value="1"/>
</dbReference>
<evidence type="ECO:0000256" key="7">
    <source>
        <dbReference type="ARBA" id="ARBA00023242"/>
    </source>
</evidence>
<evidence type="ECO:0000256" key="5">
    <source>
        <dbReference type="ARBA" id="ARBA00022574"/>
    </source>
</evidence>
<feature type="repeat" description="WD" evidence="8">
    <location>
        <begin position="11"/>
        <end position="42"/>
    </location>
</feature>
<dbReference type="AlphaFoldDB" id="A0AAW1V861"/>
<name>A0AAW1V861_9CUCU</name>
<evidence type="ECO:0008006" key="13">
    <source>
        <dbReference type="Google" id="ProtNLM"/>
    </source>
</evidence>
<dbReference type="PANTHER" id="PTHR19849">
    <property type="entry name" value="PHOSPHOLIPASE A-2-ACTIVATING PROTEIN"/>
    <property type="match status" value="1"/>
</dbReference>